<name>A0ABS9BTN2_9BACT</name>
<dbReference type="EMBL" id="JAKEVZ010000006">
    <property type="protein sequence ID" value="MCF1751368.1"/>
    <property type="molecule type" value="Genomic_DNA"/>
</dbReference>
<evidence type="ECO:0000313" key="2">
    <source>
        <dbReference type="Proteomes" id="UP001201449"/>
    </source>
</evidence>
<comment type="caution">
    <text evidence="1">The sequence shown here is derived from an EMBL/GenBank/DDBJ whole genome shotgun (WGS) entry which is preliminary data.</text>
</comment>
<evidence type="ECO:0000313" key="1">
    <source>
        <dbReference type="EMBL" id="MCF1751368.1"/>
    </source>
</evidence>
<dbReference type="RefSeq" id="WP_234861359.1">
    <property type="nucleotide sequence ID" value="NZ_JAKEVZ010000006.1"/>
</dbReference>
<reference evidence="1 2" key="1">
    <citation type="submission" date="2022-01" db="EMBL/GenBank/DDBJ databases">
        <title>Mariniradius saccharolyticus sp. nov., isolated from sediment of a river.</title>
        <authorList>
            <person name="Liu H."/>
        </authorList>
    </citation>
    <scope>NUCLEOTIDE SEQUENCE [LARGE SCALE GENOMIC DNA]</scope>
    <source>
        <strain evidence="1 2">RY-2</strain>
    </source>
</reference>
<accession>A0ABS9BTN2</accession>
<gene>
    <name evidence="1" type="ORF">L0U89_09835</name>
</gene>
<proteinExistence type="predicted"/>
<protein>
    <submittedName>
        <fullName evidence="1">Uncharacterized protein</fullName>
    </submittedName>
</protein>
<dbReference type="Proteomes" id="UP001201449">
    <property type="component" value="Unassembled WGS sequence"/>
</dbReference>
<keyword evidence="2" id="KW-1185">Reference proteome</keyword>
<organism evidence="1 2">
    <name type="scientific">Mariniradius sediminis</name>
    <dbReference type="NCBI Taxonomy" id="2909237"/>
    <lineage>
        <taxon>Bacteria</taxon>
        <taxon>Pseudomonadati</taxon>
        <taxon>Bacteroidota</taxon>
        <taxon>Cytophagia</taxon>
        <taxon>Cytophagales</taxon>
        <taxon>Cyclobacteriaceae</taxon>
        <taxon>Mariniradius</taxon>
    </lineage>
</organism>
<sequence length="89" mass="10540">MNFKHLWYLVDGDGFSLILVYNPDFYIVYENRKSKVLCFEVIDPKNFAQEVTDFIEKVDREFDESLCSFKSRIISEIEKVILVHSTPLN</sequence>